<dbReference type="InterPro" id="IPR005746">
    <property type="entry name" value="Thioredoxin"/>
</dbReference>
<dbReference type="PROSITE" id="PS00194">
    <property type="entry name" value="THIOREDOXIN_1"/>
    <property type="match status" value="1"/>
</dbReference>
<dbReference type="PROSITE" id="PS51352">
    <property type="entry name" value="THIOREDOXIN_2"/>
    <property type="match status" value="1"/>
</dbReference>
<dbReference type="PANTHER" id="PTHR45663:SF40">
    <property type="entry name" value="THIOREDOXIN 2"/>
    <property type="match status" value="1"/>
</dbReference>
<accession>A0A6L7GSH4</accession>
<evidence type="ECO:0000256" key="2">
    <source>
        <dbReference type="ARBA" id="ARBA00008987"/>
    </source>
</evidence>
<keyword evidence="3" id="KW-0813">Transport</keyword>
<proteinExistence type="inferred from homology"/>
<gene>
    <name evidence="9" type="primary">trxA</name>
    <name evidence="9" type="ORF">GIY30_12020</name>
</gene>
<dbReference type="InterPro" id="IPR036249">
    <property type="entry name" value="Thioredoxin-like_sf"/>
</dbReference>
<keyword evidence="5" id="KW-1015">Disulfide bond</keyword>
<dbReference type="NCBIfam" id="TIGR01068">
    <property type="entry name" value="thioredoxin"/>
    <property type="match status" value="1"/>
</dbReference>
<dbReference type="RefSeq" id="WP_160902269.1">
    <property type="nucleotide sequence ID" value="NZ_CP102850.1"/>
</dbReference>
<evidence type="ECO:0000256" key="5">
    <source>
        <dbReference type="ARBA" id="ARBA00023157"/>
    </source>
</evidence>
<evidence type="ECO:0000313" key="10">
    <source>
        <dbReference type="Proteomes" id="UP000475545"/>
    </source>
</evidence>
<evidence type="ECO:0000259" key="8">
    <source>
        <dbReference type="PROSITE" id="PS51352"/>
    </source>
</evidence>
<feature type="domain" description="Thioredoxin" evidence="8">
    <location>
        <begin position="1"/>
        <end position="105"/>
    </location>
</feature>
<evidence type="ECO:0000313" key="9">
    <source>
        <dbReference type="EMBL" id="MXP22071.1"/>
    </source>
</evidence>
<evidence type="ECO:0000256" key="6">
    <source>
        <dbReference type="ARBA" id="ARBA00023284"/>
    </source>
</evidence>
<reference evidence="9 10" key="1">
    <citation type="submission" date="2019-11" db="EMBL/GenBank/DDBJ databases">
        <title>Gordonia sp. nov., a novel actinobacterium isolated from mangrove soil in Hainan.</title>
        <authorList>
            <person name="Huang X."/>
            <person name="Xie Y."/>
            <person name="Chu X."/>
            <person name="Xiao K."/>
        </authorList>
    </citation>
    <scope>NUCLEOTIDE SEQUENCE [LARGE SCALE GENOMIC DNA]</scope>
    <source>
        <strain evidence="9 10">HNM0687</strain>
    </source>
</reference>
<keyword evidence="6" id="KW-0676">Redox-active center</keyword>
<dbReference type="Gene3D" id="3.40.30.10">
    <property type="entry name" value="Glutaredoxin"/>
    <property type="match status" value="1"/>
</dbReference>
<comment type="function">
    <text evidence="1">Participates in various redox reactions through the reversible oxidation of its active center dithiol to a disulfide and catalyzes dithiol-disulfide exchange reactions.</text>
</comment>
<comment type="caution">
    <text evidence="9">The sequence shown here is derived from an EMBL/GenBank/DDBJ whole genome shotgun (WGS) entry which is preliminary data.</text>
</comment>
<evidence type="ECO:0000256" key="4">
    <source>
        <dbReference type="ARBA" id="ARBA00022982"/>
    </source>
</evidence>
<dbReference type="GO" id="GO:0005829">
    <property type="term" value="C:cytosol"/>
    <property type="evidence" value="ECO:0007669"/>
    <property type="project" value="TreeGrafter"/>
</dbReference>
<dbReference type="PRINTS" id="PR00421">
    <property type="entry name" value="THIOREDOXIN"/>
</dbReference>
<dbReference type="InterPro" id="IPR013766">
    <property type="entry name" value="Thioredoxin_domain"/>
</dbReference>
<evidence type="ECO:0000256" key="1">
    <source>
        <dbReference type="ARBA" id="ARBA00003318"/>
    </source>
</evidence>
<dbReference type="InterPro" id="IPR017937">
    <property type="entry name" value="Thioredoxin_CS"/>
</dbReference>
<name>A0A6L7GSH4_9ACTN</name>
<dbReference type="EMBL" id="WMBR01000003">
    <property type="protein sequence ID" value="MXP22071.1"/>
    <property type="molecule type" value="Genomic_DNA"/>
</dbReference>
<comment type="similarity">
    <text evidence="2">Belongs to the thioredoxin family.</text>
</comment>
<dbReference type="Proteomes" id="UP000475545">
    <property type="component" value="Unassembled WGS sequence"/>
</dbReference>
<dbReference type="AlphaFoldDB" id="A0A6L7GSH4"/>
<evidence type="ECO:0000256" key="3">
    <source>
        <dbReference type="ARBA" id="ARBA00022448"/>
    </source>
</evidence>
<evidence type="ECO:0000256" key="7">
    <source>
        <dbReference type="NCBIfam" id="TIGR01068"/>
    </source>
</evidence>
<keyword evidence="10" id="KW-1185">Reference proteome</keyword>
<protein>
    <recommendedName>
        <fullName evidence="7">Thioredoxin</fullName>
    </recommendedName>
</protein>
<sequence length="125" mass="13561">MSTREITIDNLQETIGQDGIVLLDFWAGWCGPCRMFAPVFEKASESNTDIVFGKVDTEAEQQLAGGFGIRSIPTLMAFRDGVLVFNQPGALPAAQLDELIGAVRDLDMDKVRAEIAAAEKEQANS</sequence>
<keyword evidence="4" id="KW-0249">Electron transport</keyword>
<dbReference type="FunFam" id="3.40.30.10:FF:000155">
    <property type="entry name" value="Thioredoxin"/>
    <property type="match status" value="1"/>
</dbReference>
<dbReference type="Pfam" id="PF00085">
    <property type="entry name" value="Thioredoxin"/>
    <property type="match status" value="1"/>
</dbReference>
<dbReference type="GO" id="GO:0015035">
    <property type="term" value="F:protein-disulfide reductase activity"/>
    <property type="evidence" value="ECO:0007669"/>
    <property type="project" value="UniProtKB-UniRule"/>
</dbReference>
<dbReference type="SUPFAM" id="SSF52833">
    <property type="entry name" value="Thioredoxin-like"/>
    <property type="match status" value="1"/>
</dbReference>
<organism evidence="9 10">
    <name type="scientific">Gordonia mangrovi</name>
    <dbReference type="NCBI Taxonomy" id="2665643"/>
    <lineage>
        <taxon>Bacteria</taxon>
        <taxon>Bacillati</taxon>
        <taxon>Actinomycetota</taxon>
        <taxon>Actinomycetes</taxon>
        <taxon>Mycobacteriales</taxon>
        <taxon>Gordoniaceae</taxon>
        <taxon>Gordonia</taxon>
    </lineage>
</organism>
<dbReference type="CDD" id="cd02947">
    <property type="entry name" value="TRX_family"/>
    <property type="match status" value="1"/>
</dbReference>
<dbReference type="PANTHER" id="PTHR45663">
    <property type="entry name" value="GEO12009P1"/>
    <property type="match status" value="1"/>
</dbReference>